<name>A0A1I7RVZ5_BURXY</name>
<evidence type="ECO:0000313" key="4">
    <source>
        <dbReference type="EMBL" id="CAD5214443.1"/>
    </source>
</evidence>
<keyword evidence="2" id="KW-1133">Transmembrane helix</keyword>
<dbReference type="CDD" id="cd23799">
    <property type="entry name" value="UBCc_UBE2J"/>
    <property type="match status" value="1"/>
</dbReference>
<dbReference type="GO" id="GO:0032446">
    <property type="term" value="P:protein modification by small protein conjugation"/>
    <property type="evidence" value="ECO:0007669"/>
    <property type="project" value="UniProtKB-ARBA"/>
</dbReference>
<proteinExistence type="predicted"/>
<sequence>MSSAPSTRSAGVKRLLQEAKELHKPTYLFYARPLEDNLFEWHFTFRGPPDTDFEGGIYHGRIILPNEYPMKPPNLVLLTPNGRFETNTKICLSISGYHPETWLPSWSIRTAILALIGFFPTEGGGALGSIECSSEVRKRLAKQSVESHCDVCGCSLKDMLLPTDEVDSAAGPASPSSEDSKPTPSSTESTSEAQPSESPRQPSESVPNTPITRQPTSAANTPAGSVQNSRPRPHSSIPLSLFAFGICVSFAAFVGLLARRLTF</sequence>
<evidence type="ECO:0000256" key="2">
    <source>
        <dbReference type="SAM" id="Phobius"/>
    </source>
</evidence>
<feature type="region of interest" description="Disordered" evidence="1">
    <location>
        <begin position="165"/>
        <end position="232"/>
    </location>
</feature>
<keyword evidence="6" id="KW-1185">Reference proteome</keyword>
<dbReference type="PANTHER" id="PTHR24067">
    <property type="entry name" value="UBIQUITIN-CONJUGATING ENZYME E2"/>
    <property type="match status" value="1"/>
</dbReference>
<dbReference type="OrthoDB" id="1158011at2759"/>
<evidence type="ECO:0000313" key="7">
    <source>
        <dbReference type="WBParaSite" id="BXY_0490800.1"/>
    </source>
</evidence>
<keyword evidence="2" id="KW-0812">Transmembrane</keyword>
<dbReference type="InterPro" id="IPR000608">
    <property type="entry name" value="UBC"/>
</dbReference>
<dbReference type="InterPro" id="IPR016135">
    <property type="entry name" value="UBQ-conjugating_enzyme/RWD"/>
</dbReference>
<dbReference type="AlphaFoldDB" id="A0A1I7RVZ5"/>
<accession>A0A1I7RVZ5</accession>
<feature type="domain" description="UBC core" evidence="3">
    <location>
        <begin position="10"/>
        <end position="160"/>
    </location>
</feature>
<dbReference type="FunFam" id="3.10.110.10:FF:000086">
    <property type="entry name" value="Ubiquitin-conjugating enzyme E2 J1"/>
    <property type="match status" value="1"/>
</dbReference>
<evidence type="ECO:0000313" key="6">
    <source>
        <dbReference type="Proteomes" id="UP000659654"/>
    </source>
</evidence>
<dbReference type="Pfam" id="PF00179">
    <property type="entry name" value="UQ_con"/>
    <property type="match status" value="1"/>
</dbReference>
<feature type="compositionally biased region" description="Polar residues" evidence="1">
    <location>
        <begin position="206"/>
        <end position="230"/>
    </location>
</feature>
<dbReference type="SMART" id="SM00212">
    <property type="entry name" value="UBCc"/>
    <property type="match status" value="1"/>
</dbReference>
<dbReference type="eggNOG" id="KOG0428">
    <property type="taxonomic scope" value="Eukaryota"/>
</dbReference>
<dbReference type="SMR" id="A0A1I7RVZ5"/>
<keyword evidence="2" id="KW-0472">Membrane</keyword>
<evidence type="ECO:0000313" key="5">
    <source>
        <dbReference type="Proteomes" id="UP000095284"/>
    </source>
</evidence>
<dbReference type="Proteomes" id="UP000095284">
    <property type="component" value="Unplaced"/>
</dbReference>
<dbReference type="Gene3D" id="3.10.110.10">
    <property type="entry name" value="Ubiquitin Conjugating Enzyme"/>
    <property type="match status" value="1"/>
</dbReference>
<protein>
    <submittedName>
        <fullName evidence="4">(pine wood nematode) hypothetical protein</fullName>
    </submittedName>
    <submittedName>
        <fullName evidence="7">UBIQUITIN_CONJUGAT_2 domain-containing protein</fullName>
    </submittedName>
</protein>
<dbReference type="InterPro" id="IPR050113">
    <property type="entry name" value="Ub_conjugating_enzyme"/>
</dbReference>
<evidence type="ECO:0000256" key="1">
    <source>
        <dbReference type="SAM" id="MobiDB-lite"/>
    </source>
</evidence>
<reference evidence="4" key="2">
    <citation type="submission" date="2020-09" db="EMBL/GenBank/DDBJ databases">
        <authorList>
            <person name="Kikuchi T."/>
        </authorList>
    </citation>
    <scope>NUCLEOTIDE SEQUENCE</scope>
    <source>
        <strain evidence="4">Ka4C1</strain>
    </source>
</reference>
<dbReference type="Proteomes" id="UP000582659">
    <property type="component" value="Unassembled WGS sequence"/>
</dbReference>
<dbReference type="Proteomes" id="UP000659654">
    <property type="component" value="Unassembled WGS sequence"/>
</dbReference>
<reference evidence="7" key="1">
    <citation type="submission" date="2016-11" db="UniProtKB">
        <authorList>
            <consortium name="WormBaseParasite"/>
        </authorList>
    </citation>
    <scope>IDENTIFICATION</scope>
</reference>
<feature type="compositionally biased region" description="Low complexity" evidence="1">
    <location>
        <begin position="174"/>
        <end position="205"/>
    </location>
</feature>
<evidence type="ECO:0000259" key="3">
    <source>
        <dbReference type="PROSITE" id="PS50127"/>
    </source>
</evidence>
<dbReference type="EMBL" id="CAJFDI010000002">
    <property type="protein sequence ID" value="CAD5214443.1"/>
    <property type="molecule type" value="Genomic_DNA"/>
</dbReference>
<dbReference type="WBParaSite" id="BXY_0490800.1">
    <property type="protein sequence ID" value="BXY_0490800.1"/>
    <property type="gene ID" value="BXY_0490800"/>
</dbReference>
<dbReference type="EMBL" id="CAJFCV020000002">
    <property type="protein sequence ID" value="CAG9094917.1"/>
    <property type="molecule type" value="Genomic_DNA"/>
</dbReference>
<dbReference type="PROSITE" id="PS50127">
    <property type="entry name" value="UBC_2"/>
    <property type="match status" value="1"/>
</dbReference>
<organism evidence="5 7">
    <name type="scientific">Bursaphelenchus xylophilus</name>
    <name type="common">Pinewood nematode worm</name>
    <name type="synonym">Aphelenchoides xylophilus</name>
    <dbReference type="NCBI Taxonomy" id="6326"/>
    <lineage>
        <taxon>Eukaryota</taxon>
        <taxon>Metazoa</taxon>
        <taxon>Ecdysozoa</taxon>
        <taxon>Nematoda</taxon>
        <taxon>Chromadorea</taxon>
        <taxon>Rhabditida</taxon>
        <taxon>Tylenchina</taxon>
        <taxon>Tylenchomorpha</taxon>
        <taxon>Aphelenchoidea</taxon>
        <taxon>Aphelenchoididae</taxon>
        <taxon>Bursaphelenchus</taxon>
    </lineage>
</organism>
<dbReference type="SUPFAM" id="SSF54495">
    <property type="entry name" value="UBC-like"/>
    <property type="match status" value="1"/>
</dbReference>
<feature type="transmembrane region" description="Helical" evidence="2">
    <location>
        <begin position="237"/>
        <end position="258"/>
    </location>
</feature>
<gene>
    <name evidence="4" type="ORF">BXYJ_LOCUS3532</name>
</gene>